<accession>A0ABT4UFD5</accession>
<reference evidence="1 2" key="1">
    <citation type="submission" date="2022-12" db="EMBL/GenBank/DDBJ databases">
        <title>Chitinophagaceae gen. sp. nov., a new member of the family Chitinophagaceae, isolated from soil in a chemical factory.</title>
        <authorList>
            <person name="Ke Z."/>
        </authorList>
    </citation>
    <scope>NUCLEOTIDE SEQUENCE [LARGE SCALE GENOMIC DNA]</scope>
    <source>
        <strain evidence="1 2">LY-5</strain>
    </source>
</reference>
<dbReference type="InterPro" id="IPR038707">
    <property type="entry name" value="TraQ_sf"/>
</dbReference>
<evidence type="ECO:0000313" key="1">
    <source>
        <dbReference type="EMBL" id="MDA3613516.1"/>
    </source>
</evidence>
<keyword evidence="2" id="KW-1185">Reference proteome</keyword>
<dbReference type="EMBL" id="JAQGEF010000002">
    <property type="protein sequence ID" value="MDA3613516.1"/>
    <property type="molecule type" value="Genomic_DNA"/>
</dbReference>
<evidence type="ECO:0000313" key="2">
    <source>
        <dbReference type="Proteomes" id="UP001210231"/>
    </source>
</evidence>
<protein>
    <submittedName>
        <fullName evidence="1">DUF3872 domain-containing protein</fullName>
    </submittedName>
</protein>
<organism evidence="1 2">
    <name type="scientific">Polluticaenibacter yanchengensis</name>
    <dbReference type="NCBI Taxonomy" id="3014562"/>
    <lineage>
        <taxon>Bacteria</taxon>
        <taxon>Pseudomonadati</taxon>
        <taxon>Bacteroidota</taxon>
        <taxon>Chitinophagia</taxon>
        <taxon>Chitinophagales</taxon>
        <taxon>Chitinophagaceae</taxon>
        <taxon>Polluticaenibacter</taxon>
    </lineage>
</organism>
<proteinExistence type="predicted"/>
<dbReference type="InterPro" id="IPR024355">
    <property type="entry name" value="TraQ_bacteroidetes"/>
</dbReference>
<dbReference type="RefSeq" id="WP_407029846.1">
    <property type="nucleotide sequence ID" value="NZ_JAQGEF010000002.1"/>
</dbReference>
<comment type="caution">
    <text evidence="1">The sequence shown here is derived from an EMBL/GenBank/DDBJ whole genome shotgun (WGS) entry which is preliminary data.</text>
</comment>
<name>A0ABT4UFD5_9BACT</name>
<sequence>MRAIQFKNRIVGGLILLLCMVMLNSSCNKDKLDIQMDFPFELNVMPVPKGVAKGKTVEIRMTIKSSGNYQGTEYFIRYFQFDGTGTLRYWHEAPYEPNDLYLLAEKEFRLYYTSASTVSQSFDIWVSDSFGNEKQMSFQFNNID</sequence>
<dbReference type="Proteomes" id="UP001210231">
    <property type="component" value="Unassembled WGS sequence"/>
</dbReference>
<dbReference type="Gene3D" id="2.60.40.2410">
    <property type="entry name" value="Uncharacterised protein PF12988, DUF3872"/>
    <property type="match status" value="1"/>
</dbReference>
<gene>
    <name evidence="1" type="ORF">O3P16_01745</name>
</gene>
<dbReference type="Pfam" id="PF12988">
    <property type="entry name" value="TraQ_transposon"/>
    <property type="match status" value="1"/>
</dbReference>